<dbReference type="AlphaFoldDB" id="A0A9N8GZH4"/>
<gene>
    <name evidence="2" type="ORF">SEMRO_4_G003180.1</name>
</gene>
<reference evidence="2" key="1">
    <citation type="submission" date="2020-06" db="EMBL/GenBank/DDBJ databases">
        <authorList>
            <consortium name="Plant Systems Biology data submission"/>
        </authorList>
    </citation>
    <scope>NUCLEOTIDE SEQUENCE</scope>
    <source>
        <strain evidence="2">D6</strain>
    </source>
</reference>
<feature type="compositionally biased region" description="Basic residues" evidence="1">
    <location>
        <begin position="1"/>
        <end position="11"/>
    </location>
</feature>
<dbReference type="EMBL" id="CAICTM010000004">
    <property type="protein sequence ID" value="CAB9496343.1"/>
    <property type="molecule type" value="Genomic_DNA"/>
</dbReference>
<keyword evidence="3" id="KW-1185">Reference proteome</keyword>
<feature type="compositionally biased region" description="Low complexity" evidence="1">
    <location>
        <begin position="12"/>
        <end position="22"/>
    </location>
</feature>
<comment type="caution">
    <text evidence="2">The sequence shown here is derived from an EMBL/GenBank/DDBJ whole genome shotgun (WGS) entry which is preliminary data.</text>
</comment>
<sequence>MSSKGSRKRKTSSSPSPTISGPNDANLGINTSTGGKTLSRREIYLPMVAYDAAAQGKFDNPHAYMESSKKLPNSVHEKNFVEFWHRIGVEYHRHRARVHEPKNSGNKPLTLADMEEKIRQRALTLVGGGINTDWAATGSNTARGSSSKAKQTATTTILHPKLQKAKQQRRNRNRHIIQSAMHFATDDPRVGRFLVQLNTMWNDYMHRLLGLPQKATIKELEEVVCRSNITFWSRVTSNLTKEKAQFVGAKVHIKSCTQHAHWKGRIGFLVRQTTNSWQLMVPMMASDNNNTKDGNGRRKKWKKNVRKEQQEGEEEACDSTKDQVTAPSNATTTNKDGWRTLVVPKRGSSLTLLIPIDAKEFQPKGAKTSRMDDTTSTSTLLAIDIMEEGK</sequence>
<feature type="compositionally biased region" description="Polar residues" evidence="1">
    <location>
        <begin position="322"/>
        <end position="335"/>
    </location>
</feature>
<feature type="region of interest" description="Disordered" evidence="1">
    <location>
        <begin position="1"/>
        <end position="35"/>
    </location>
</feature>
<proteinExistence type="predicted"/>
<dbReference type="OrthoDB" id="48984at2759"/>
<evidence type="ECO:0000313" key="3">
    <source>
        <dbReference type="Proteomes" id="UP001153069"/>
    </source>
</evidence>
<feature type="region of interest" description="Disordered" evidence="1">
    <location>
        <begin position="285"/>
        <end position="338"/>
    </location>
</feature>
<evidence type="ECO:0000256" key="1">
    <source>
        <dbReference type="SAM" id="MobiDB-lite"/>
    </source>
</evidence>
<dbReference type="Proteomes" id="UP001153069">
    <property type="component" value="Unassembled WGS sequence"/>
</dbReference>
<protein>
    <submittedName>
        <fullName evidence="2">Uncharacterized protein</fullName>
    </submittedName>
</protein>
<name>A0A9N8GZH4_9STRA</name>
<organism evidence="2 3">
    <name type="scientific">Seminavis robusta</name>
    <dbReference type="NCBI Taxonomy" id="568900"/>
    <lineage>
        <taxon>Eukaryota</taxon>
        <taxon>Sar</taxon>
        <taxon>Stramenopiles</taxon>
        <taxon>Ochrophyta</taxon>
        <taxon>Bacillariophyta</taxon>
        <taxon>Bacillariophyceae</taxon>
        <taxon>Bacillariophycidae</taxon>
        <taxon>Naviculales</taxon>
        <taxon>Naviculaceae</taxon>
        <taxon>Seminavis</taxon>
    </lineage>
</organism>
<accession>A0A9N8GZH4</accession>
<evidence type="ECO:0000313" key="2">
    <source>
        <dbReference type="EMBL" id="CAB9496343.1"/>
    </source>
</evidence>